<keyword evidence="1" id="KW-0143">Chaperone</keyword>
<reference evidence="3" key="1">
    <citation type="submission" date="2024-01" db="EMBL/GenBank/DDBJ databases">
        <title>Synechococcus elongatus PCC 11802, a close yet different native of Synechococcus elongatus PCC 11801.</title>
        <authorList>
            <person name="Jaiswal D."/>
            <person name="Sengupta A."/>
            <person name="Sengupta S."/>
            <person name="Pakrasi H.B."/>
            <person name="Wangikar P."/>
        </authorList>
    </citation>
    <scope>NUCLEOTIDE SEQUENCE</scope>
    <source>
        <strain evidence="3">PCC 11802</strain>
    </source>
</reference>
<proteinExistence type="predicted"/>
<dbReference type="Gene3D" id="1.10.287.110">
    <property type="entry name" value="DnaJ domain"/>
    <property type="match status" value="1"/>
</dbReference>
<protein>
    <submittedName>
        <fullName evidence="3">DnaJ C-terminal domain-containing protein</fullName>
    </submittedName>
</protein>
<dbReference type="PROSITE" id="PS00636">
    <property type="entry name" value="DNAJ_1"/>
    <property type="match status" value="1"/>
</dbReference>
<dbReference type="Pfam" id="PF01556">
    <property type="entry name" value="DnaJ_C"/>
    <property type="match status" value="1"/>
</dbReference>
<dbReference type="RefSeq" id="WP_208678568.1">
    <property type="nucleotide sequence ID" value="NZ_CP034671.2"/>
</dbReference>
<dbReference type="InterPro" id="IPR036869">
    <property type="entry name" value="J_dom_sf"/>
</dbReference>
<dbReference type="Gene3D" id="2.60.260.20">
    <property type="entry name" value="Urease metallochaperone UreE, N-terminal domain"/>
    <property type="match status" value="2"/>
</dbReference>
<sequence length="294" mass="32862">MTRSAPPMQNFRDYYALLGIPQTANQADIKAAFRRLARQCHPDLNPGDRQAEERFKQISEAYEILSDPDRRAEYQRFSRYWQQQGFAKAESSDDYGDFPDFDIFVDELLGRRTVERSPRRSARRSAATASALSRDLERSLEVDPKTALQGGSALLKLDDGRQLEVDIPAGIQAGEYLRLRGQGIQGGDLLLRVQLQASDFQIQGADVIYTLNVSPAMAVLGGQVAVPTLDGPVQMKLPASLRSGQRLRLAGKGYSKPSGDRGDQIVVIQLQLPTRLSPEERKLYEQLRSLEQAR</sequence>
<dbReference type="InterPro" id="IPR018253">
    <property type="entry name" value="DnaJ_domain_CS"/>
</dbReference>
<dbReference type="AlphaFoldDB" id="A0AAT9K3V5"/>
<dbReference type="PANTHER" id="PTHR43096">
    <property type="entry name" value="DNAJ HOMOLOG 1, MITOCHONDRIAL-RELATED"/>
    <property type="match status" value="1"/>
</dbReference>
<organism evidence="3">
    <name type="scientific">Synechococcus elongatus PCC 11802</name>
    <dbReference type="NCBI Taxonomy" id="2283154"/>
    <lineage>
        <taxon>Bacteria</taxon>
        <taxon>Bacillati</taxon>
        <taxon>Cyanobacteriota</taxon>
        <taxon>Cyanophyceae</taxon>
        <taxon>Synechococcales</taxon>
        <taxon>Synechococcaceae</taxon>
        <taxon>Synechococcus</taxon>
    </lineage>
</organism>
<name>A0AAT9K3V5_SYNEL</name>
<accession>A0AAT9K3V5</accession>
<feature type="domain" description="J" evidence="2">
    <location>
        <begin position="13"/>
        <end position="78"/>
    </location>
</feature>
<dbReference type="CDD" id="cd10747">
    <property type="entry name" value="DnaJ_C"/>
    <property type="match status" value="1"/>
</dbReference>
<dbReference type="PANTHER" id="PTHR43096:SF52">
    <property type="entry name" value="DNAJ HOMOLOG 1, MITOCHONDRIAL-RELATED"/>
    <property type="match status" value="1"/>
</dbReference>
<dbReference type="GO" id="GO:0005737">
    <property type="term" value="C:cytoplasm"/>
    <property type="evidence" value="ECO:0007669"/>
    <property type="project" value="TreeGrafter"/>
</dbReference>
<dbReference type="SUPFAM" id="SSF49493">
    <property type="entry name" value="HSP40/DnaJ peptide-binding domain"/>
    <property type="match status" value="2"/>
</dbReference>
<dbReference type="InterPro" id="IPR001623">
    <property type="entry name" value="DnaJ_domain"/>
</dbReference>
<gene>
    <name evidence="3" type="ORF">EKO22_08995</name>
</gene>
<dbReference type="Pfam" id="PF00226">
    <property type="entry name" value="DnaJ"/>
    <property type="match status" value="1"/>
</dbReference>
<dbReference type="SUPFAM" id="SSF46565">
    <property type="entry name" value="Chaperone J-domain"/>
    <property type="match status" value="1"/>
</dbReference>
<evidence type="ECO:0000313" key="3">
    <source>
        <dbReference type="EMBL" id="QFZ92464.2"/>
    </source>
</evidence>
<dbReference type="PRINTS" id="PR00625">
    <property type="entry name" value="JDOMAIN"/>
</dbReference>
<dbReference type="InterPro" id="IPR002939">
    <property type="entry name" value="DnaJ_C"/>
</dbReference>
<dbReference type="GO" id="GO:0042026">
    <property type="term" value="P:protein refolding"/>
    <property type="evidence" value="ECO:0007669"/>
    <property type="project" value="TreeGrafter"/>
</dbReference>
<dbReference type="GO" id="GO:0051082">
    <property type="term" value="F:unfolded protein binding"/>
    <property type="evidence" value="ECO:0007669"/>
    <property type="project" value="InterPro"/>
</dbReference>
<dbReference type="PROSITE" id="PS50076">
    <property type="entry name" value="DNAJ_2"/>
    <property type="match status" value="1"/>
</dbReference>
<dbReference type="FunFam" id="2.60.260.20:FF:000013">
    <property type="entry name" value="DnaJ subfamily B member 11"/>
    <property type="match status" value="1"/>
</dbReference>
<dbReference type="InterPro" id="IPR008971">
    <property type="entry name" value="HSP40/DnaJ_pept-bd"/>
</dbReference>
<dbReference type="SMART" id="SM00271">
    <property type="entry name" value="DnaJ"/>
    <property type="match status" value="1"/>
</dbReference>
<dbReference type="CDD" id="cd06257">
    <property type="entry name" value="DnaJ"/>
    <property type="match status" value="1"/>
</dbReference>
<evidence type="ECO:0000256" key="1">
    <source>
        <dbReference type="ARBA" id="ARBA00023186"/>
    </source>
</evidence>
<dbReference type="EMBL" id="CP034671">
    <property type="protein sequence ID" value="QFZ92464.2"/>
    <property type="molecule type" value="Genomic_DNA"/>
</dbReference>
<evidence type="ECO:0000259" key="2">
    <source>
        <dbReference type="PROSITE" id="PS50076"/>
    </source>
</evidence>